<organism evidence="2 3">
    <name type="scientific">Ditylenchus destructor</name>
    <dbReference type="NCBI Taxonomy" id="166010"/>
    <lineage>
        <taxon>Eukaryota</taxon>
        <taxon>Metazoa</taxon>
        <taxon>Ecdysozoa</taxon>
        <taxon>Nematoda</taxon>
        <taxon>Chromadorea</taxon>
        <taxon>Rhabditida</taxon>
        <taxon>Tylenchina</taxon>
        <taxon>Tylenchomorpha</taxon>
        <taxon>Sphaerularioidea</taxon>
        <taxon>Anguinidae</taxon>
        <taxon>Anguininae</taxon>
        <taxon>Ditylenchus</taxon>
    </lineage>
</organism>
<accession>A0AAD4MMD9</accession>
<evidence type="ECO:0000256" key="1">
    <source>
        <dbReference type="SAM" id="MobiDB-lite"/>
    </source>
</evidence>
<keyword evidence="3" id="KW-1185">Reference proteome</keyword>
<proteinExistence type="predicted"/>
<feature type="region of interest" description="Disordered" evidence="1">
    <location>
        <begin position="23"/>
        <end position="51"/>
    </location>
</feature>
<protein>
    <submittedName>
        <fullName evidence="2">Uncharacterized protein</fullName>
    </submittedName>
</protein>
<evidence type="ECO:0000313" key="2">
    <source>
        <dbReference type="EMBL" id="KAI1698262.1"/>
    </source>
</evidence>
<gene>
    <name evidence="2" type="ORF">DdX_18001</name>
</gene>
<dbReference type="AlphaFoldDB" id="A0AAD4MMD9"/>
<comment type="caution">
    <text evidence="2">The sequence shown here is derived from an EMBL/GenBank/DDBJ whole genome shotgun (WGS) entry which is preliminary data.</text>
</comment>
<dbReference type="Proteomes" id="UP001201812">
    <property type="component" value="Unassembled WGS sequence"/>
</dbReference>
<evidence type="ECO:0000313" key="3">
    <source>
        <dbReference type="Proteomes" id="UP001201812"/>
    </source>
</evidence>
<sequence>MNRFLSMSQGDWYRSQFRQVSRSGDMASGNPVNPGFTLSNNPSLTADGGARSAADAHSARTVKVNFTSDCGFAAITCIIYASGRKTPNLGLSEPILPSQPRCQSS</sequence>
<reference evidence="2" key="1">
    <citation type="submission" date="2022-01" db="EMBL/GenBank/DDBJ databases">
        <title>Genome Sequence Resource for Two Populations of Ditylenchus destructor, the Migratory Endoparasitic Phytonematode.</title>
        <authorList>
            <person name="Zhang H."/>
            <person name="Lin R."/>
            <person name="Xie B."/>
        </authorList>
    </citation>
    <scope>NUCLEOTIDE SEQUENCE</scope>
    <source>
        <strain evidence="2">BazhouSP</strain>
    </source>
</reference>
<name>A0AAD4MMD9_9BILA</name>
<dbReference type="EMBL" id="JAKKPZ010000226">
    <property type="protein sequence ID" value="KAI1698262.1"/>
    <property type="molecule type" value="Genomic_DNA"/>
</dbReference>